<dbReference type="PROSITE" id="PS51257">
    <property type="entry name" value="PROKAR_LIPOPROTEIN"/>
    <property type="match status" value="1"/>
</dbReference>
<evidence type="ECO:0000256" key="1">
    <source>
        <dbReference type="SAM" id="SignalP"/>
    </source>
</evidence>
<keyword evidence="1" id="KW-0732">Signal</keyword>
<keyword evidence="3" id="KW-1185">Reference proteome</keyword>
<evidence type="ECO:0000313" key="3">
    <source>
        <dbReference type="Proteomes" id="UP000199513"/>
    </source>
</evidence>
<dbReference type="RefSeq" id="WP_091546416.1">
    <property type="nucleotide sequence ID" value="NZ_FONY01000023.1"/>
</dbReference>
<proteinExistence type="predicted"/>
<reference evidence="3" key="1">
    <citation type="submission" date="2016-10" db="EMBL/GenBank/DDBJ databases">
        <authorList>
            <person name="Varghese N."/>
            <person name="Submissions S."/>
        </authorList>
    </citation>
    <scope>NUCLEOTIDE SEQUENCE [LARGE SCALE GENOMIC DNA]</scope>
    <source>
        <strain>GEY</strain>
        <strain evidence="3">DSM 9560</strain>
    </source>
</reference>
<dbReference type="Proteomes" id="UP000199513">
    <property type="component" value="Unassembled WGS sequence"/>
</dbReference>
<name>A0A1I2HG74_9BACT</name>
<sequence>MKRLFLFICIISSLAYSCSLLNAPKIEEIEKEGTPENVIGKLKRRAIFPNLDAKNPIDEWIYEYNKEGVLEKMTRYDVNSLPKRIINYTTYEYDSAKRLKNAQLFARNINTSSGFSLTEERTYKYSPDSLSLLLEEIVSNLQNNTSRTFRYTYSNRRLIRMTNPALNPPGYVTFEYNGAGNKSRENRYSHLNLIYEYTTFTYSTDTLLTRSTVFDPDNSVRTIISYQYNKDRKRTLEEVRQQKLATNQSNYIVRYEYY</sequence>
<evidence type="ECO:0000313" key="2">
    <source>
        <dbReference type="EMBL" id="SFF28403.1"/>
    </source>
</evidence>
<feature type="signal peptide" evidence="1">
    <location>
        <begin position="1"/>
        <end position="17"/>
    </location>
</feature>
<dbReference type="Gene3D" id="2.180.10.10">
    <property type="entry name" value="RHS repeat-associated core"/>
    <property type="match status" value="1"/>
</dbReference>
<protein>
    <recommendedName>
        <fullName evidence="4">YD repeat-containing protein</fullName>
    </recommendedName>
</protein>
<dbReference type="AlphaFoldDB" id="A0A1I2HG74"/>
<dbReference type="EMBL" id="FONY01000023">
    <property type="protein sequence ID" value="SFF28403.1"/>
    <property type="molecule type" value="Genomic_DNA"/>
</dbReference>
<evidence type="ECO:0008006" key="4">
    <source>
        <dbReference type="Google" id="ProtNLM"/>
    </source>
</evidence>
<accession>A0A1I2HG74</accession>
<organism evidence="2 3">
    <name type="scientific">Thermoflexibacter ruber</name>
    <dbReference type="NCBI Taxonomy" id="1003"/>
    <lineage>
        <taxon>Bacteria</taxon>
        <taxon>Pseudomonadati</taxon>
        <taxon>Bacteroidota</taxon>
        <taxon>Cytophagia</taxon>
        <taxon>Cytophagales</taxon>
        <taxon>Thermoflexibacteraceae</taxon>
        <taxon>Thermoflexibacter</taxon>
    </lineage>
</organism>
<gene>
    <name evidence="2" type="ORF">SAMN04488541_102379</name>
</gene>
<feature type="chain" id="PRO_5011435570" description="YD repeat-containing protein" evidence="1">
    <location>
        <begin position="18"/>
        <end position="258"/>
    </location>
</feature>